<evidence type="ECO:0000256" key="1">
    <source>
        <dbReference type="SAM" id="MobiDB-lite"/>
    </source>
</evidence>
<dbReference type="InterPro" id="IPR032427">
    <property type="entry name" value="P22_portal"/>
</dbReference>
<evidence type="ECO:0008006" key="3">
    <source>
        <dbReference type="Google" id="ProtNLM"/>
    </source>
</evidence>
<name>A0A0F9PTY9_9ZZZZ</name>
<dbReference type="AlphaFoldDB" id="A0A0F9PTY9"/>
<protein>
    <recommendedName>
        <fullName evidence="3">Portal protein</fullName>
    </recommendedName>
</protein>
<dbReference type="Pfam" id="PF16510">
    <property type="entry name" value="P22_portal"/>
    <property type="match status" value="1"/>
</dbReference>
<feature type="region of interest" description="Disordered" evidence="1">
    <location>
        <begin position="1"/>
        <end position="23"/>
    </location>
</feature>
<comment type="caution">
    <text evidence="2">The sequence shown here is derived from an EMBL/GenBank/DDBJ whole genome shotgun (WGS) entry which is preliminary data.</text>
</comment>
<accession>A0A0F9PTY9</accession>
<organism evidence="2">
    <name type="scientific">marine sediment metagenome</name>
    <dbReference type="NCBI Taxonomy" id="412755"/>
    <lineage>
        <taxon>unclassified sequences</taxon>
        <taxon>metagenomes</taxon>
        <taxon>ecological metagenomes</taxon>
    </lineage>
</organism>
<sequence length="666" mass="75758">MSHESDILAQARQQYDTAREDDKTERLLADEDLRFAINDEGCQWDVNVRNSRKGNRFGDPGRPCLVMNKIPEKIDQTEGEFRQLKPSVKVKGVDSKADPKVAEIFSGIFRHIEYNSTARAAYNTSHSSVLYCGRGAWRWNIIDSEDDPFEQDLVIDRIPNALSVTWDQAAKKIDKSDGNFIFITEDMFEKDFKKEYPDAALDDWPTDDDYRSWRRNNTIRIAEYWWKEKGTKTAYRVRRNGTEMTVWDQEEGDQEIAKKDVNHPKIRWCKMIATKILEGPFDDWPGKYIPIVIEVGKEVNINGKSKTRGMVRFAKEPQRMYNYWTSSEAEQIALAPKAPYLVTPAMIKNHQAQWDKANIENFIYLLWDVDPKAPLLGPKRESPPQMSTAMIAAKQSMEHDIMSAMNVYRAQLGDSGSEKSGKAIIARQKQGSIGGFTYTDNFEFALIFSAKIGIDLIPHVYGTERIIRIRGESDVEHVIPINARPGSPILTGNQELDEDYIVQPRPGITEYINDLTVGKYDVVATIGPSWTTQREEALERLVSLFEIMPNLANASPDIIVGLLDMPLSDELLARAKKLVPKGLRKLDPGEEEEDQGPTPEQMIEIQKLQLAGLEEMRKGFEAKMDATAKLMTAEAKEAGQQLQSIMSFVETMQERFSREQPQGSDA</sequence>
<gene>
    <name evidence="2" type="ORF">LCGC14_1096380</name>
</gene>
<dbReference type="EMBL" id="LAZR01004908">
    <property type="protein sequence ID" value="KKN04536.1"/>
    <property type="molecule type" value="Genomic_DNA"/>
</dbReference>
<reference evidence="2" key="1">
    <citation type="journal article" date="2015" name="Nature">
        <title>Complex archaea that bridge the gap between prokaryotes and eukaryotes.</title>
        <authorList>
            <person name="Spang A."/>
            <person name="Saw J.H."/>
            <person name="Jorgensen S.L."/>
            <person name="Zaremba-Niedzwiedzka K."/>
            <person name="Martijn J."/>
            <person name="Lind A.E."/>
            <person name="van Eijk R."/>
            <person name="Schleper C."/>
            <person name="Guy L."/>
            <person name="Ettema T.J."/>
        </authorList>
    </citation>
    <scope>NUCLEOTIDE SEQUENCE</scope>
</reference>
<evidence type="ECO:0000313" key="2">
    <source>
        <dbReference type="EMBL" id="KKN04536.1"/>
    </source>
</evidence>
<proteinExistence type="predicted"/>